<dbReference type="RefSeq" id="WP_252439357.1">
    <property type="nucleotide sequence ID" value="NZ_JAGSOV010000035.1"/>
</dbReference>
<dbReference type="PRINTS" id="PR01714">
    <property type="entry name" value="2FE2SRDCTASE"/>
</dbReference>
<protein>
    <submittedName>
        <fullName evidence="2">(2Fe-2S)-binding protein</fullName>
    </submittedName>
</protein>
<dbReference type="InterPro" id="IPR008090">
    <property type="entry name" value="Fe_iron_reduct"/>
</dbReference>
<evidence type="ECO:0000313" key="3">
    <source>
        <dbReference type="Proteomes" id="UP001165283"/>
    </source>
</evidence>
<evidence type="ECO:0000259" key="1">
    <source>
        <dbReference type="Pfam" id="PF11575"/>
    </source>
</evidence>
<comment type="caution">
    <text evidence="2">The sequence shown here is derived from an EMBL/GenBank/DDBJ whole genome shotgun (WGS) entry which is preliminary data.</text>
</comment>
<name>A0ABT1A0V4_9PSEU</name>
<gene>
    <name evidence="2" type="ORF">KDL28_15900</name>
</gene>
<reference evidence="2" key="1">
    <citation type="submission" date="2021-04" db="EMBL/GenBank/DDBJ databases">
        <title>Pseudonocardia sp. nov., isolated from sandy soil of mangrove forest.</title>
        <authorList>
            <person name="Zan Z."/>
            <person name="Huang R."/>
            <person name="Liu W."/>
        </authorList>
    </citation>
    <scope>NUCLEOTIDE SEQUENCE</scope>
    <source>
        <strain evidence="2">S2-4</strain>
    </source>
</reference>
<dbReference type="InterPro" id="IPR024726">
    <property type="entry name" value="FhuF_C"/>
</dbReference>
<sequence length="240" mass="24709">MDVRAVLADVAALGPFFTVRTGDAESADPTWQPLSAMETDGPPLRRRIAHVRRALGGDDAVEPRVAASIAFQGVVGVIVSPAFGAAVLHGVVPSLDPAELHWRDSATGPLPLWAPAPTGAPAPDAPAAAAALGELYDAHLPALVAAVRGVAAVSPRVLWGNVASVVAGTTRMVTTARPAAARRAAEVGALLLDRGRLAGSGVREAPRPPDVHWTFRRRSCCLFYRVPGGGYCGDCVLAGA</sequence>
<keyword evidence="3" id="KW-1185">Reference proteome</keyword>
<feature type="domain" description="Ferric siderophore reductase C-terminal" evidence="1">
    <location>
        <begin position="217"/>
        <end position="237"/>
    </location>
</feature>
<evidence type="ECO:0000313" key="2">
    <source>
        <dbReference type="EMBL" id="MCO1656540.1"/>
    </source>
</evidence>
<organism evidence="2 3">
    <name type="scientific">Pseudonocardia humida</name>
    <dbReference type="NCBI Taxonomy" id="2800819"/>
    <lineage>
        <taxon>Bacteria</taxon>
        <taxon>Bacillati</taxon>
        <taxon>Actinomycetota</taxon>
        <taxon>Actinomycetes</taxon>
        <taxon>Pseudonocardiales</taxon>
        <taxon>Pseudonocardiaceae</taxon>
        <taxon>Pseudonocardia</taxon>
    </lineage>
</organism>
<dbReference type="Pfam" id="PF11575">
    <property type="entry name" value="FhuF_C"/>
    <property type="match status" value="1"/>
</dbReference>
<accession>A0ABT1A0V4</accession>
<proteinExistence type="predicted"/>
<dbReference type="EMBL" id="JAGSOV010000035">
    <property type="protein sequence ID" value="MCO1656540.1"/>
    <property type="molecule type" value="Genomic_DNA"/>
</dbReference>
<dbReference type="Proteomes" id="UP001165283">
    <property type="component" value="Unassembled WGS sequence"/>
</dbReference>